<feature type="compositionally biased region" description="Polar residues" evidence="13">
    <location>
        <begin position="259"/>
        <end position="269"/>
    </location>
</feature>
<evidence type="ECO:0000256" key="5">
    <source>
        <dbReference type="ARBA" id="ARBA00022737"/>
    </source>
</evidence>
<evidence type="ECO:0000256" key="7">
    <source>
        <dbReference type="ARBA" id="ARBA00023054"/>
    </source>
</evidence>
<feature type="compositionally biased region" description="Basic and acidic residues" evidence="13">
    <location>
        <begin position="110"/>
        <end position="126"/>
    </location>
</feature>
<accession>A0A2I0IAT7</accession>
<dbReference type="FunFam" id="1.10.10.60:FF:000021">
    <property type="entry name" value="CDC5 cell division cycle 5-like"/>
    <property type="match status" value="1"/>
</dbReference>
<dbReference type="Pfam" id="PF13921">
    <property type="entry name" value="Myb_DNA-bind_6"/>
    <property type="match status" value="1"/>
</dbReference>
<dbReference type="PANTHER" id="PTHR45885:SF1">
    <property type="entry name" value="CELL DIVISION CYCLE 5-LIKE PROTEIN"/>
    <property type="match status" value="1"/>
</dbReference>
<keyword evidence="5" id="KW-0677">Repeat</keyword>
<protein>
    <recommendedName>
        <fullName evidence="18">Cell division cycle 5-like protein</fullName>
    </recommendedName>
</protein>
<evidence type="ECO:0000256" key="10">
    <source>
        <dbReference type="ARBA" id="ARBA00023204"/>
    </source>
</evidence>
<keyword evidence="17" id="KW-1185">Reference proteome</keyword>
<dbReference type="PANTHER" id="PTHR45885">
    <property type="entry name" value="CELL DIVISION CYCLE 5-LIKE PROTEIN"/>
    <property type="match status" value="1"/>
</dbReference>
<keyword evidence="4" id="KW-0747">Spliceosome</keyword>
<dbReference type="PROSITE" id="PS51294">
    <property type="entry name" value="HTH_MYB"/>
    <property type="match status" value="2"/>
</dbReference>
<feature type="domain" description="Myb-like" evidence="14">
    <location>
        <begin position="2"/>
        <end position="53"/>
    </location>
</feature>
<feature type="compositionally biased region" description="Basic and acidic residues" evidence="13">
    <location>
        <begin position="298"/>
        <end position="316"/>
    </location>
</feature>
<comment type="similarity">
    <text evidence="2">Belongs to the CEF1 family.</text>
</comment>
<dbReference type="GO" id="GO:0006281">
    <property type="term" value="P:DNA repair"/>
    <property type="evidence" value="ECO:0007669"/>
    <property type="project" value="UniProtKB-KW"/>
</dbReference>
<dbReference type="InterPro" id="IPR001005">
    <property type="entry name" value="SANT/Myb"/>
</dbReference>
<evidence type="ECO:0000256" key="12">
    <source>
        <dbReference type="ARBA" id="ARBA00023306"/>
    </source>
</evidence>
<dbReference type="CDD" id="cd00167">
    <property type="entry name" value="SANT"/>
    <property type="match status" value="1"/>
</dbReference>
<keyword evidence="6" id="KW-0227">DNA damage</keyword>
<dbReference type="Proteomes" id="UP000233551">
    <property type="component" value="Unassembled WGS sequence"/>
</dbReference>
<dbReference type="STRING" id="22663.A0A2I0IAT7"/>
<gene>
    <name evidence="16" type="ORF">CRG98_038647</name>
</gene>
<keyword evidence="10" id="KW-0234">DNA repair</keyword>
<feature type="region of interest" description="Disordered" evidence="13">
    <location>
        <begin position="330"/>
        <end position="381"/>
    </location>
</feature>
<sequence>MRIMIKGGVWKNTEDEILKAAVMKYGKNQWARISSLLVRKSAKQCKARWYEWLDPSIKKTEWTREEDEKLLHLAKLMPMQWRTLAPIVGRTPSQCLERYEKLLDAACAKDENYEPGDDPRKLRPGEIDPNPESKPARPDPVDMDEDEKEMLSEARARLANTRGKKAKRKAREKQLEEARRLASLQKRRELKAAGIDNRRLRKKRKGIDYNAEIPFEKRPPPGFYDVTGEDKTVKQPKFPTTIEELEDFSGVTPKKRELQTPNPMLTPSMTPGGGVTPRLGMTPAREGSSFGMTPKGTPMRDELHINEERDIHDGSKLELRRQADLRRNLRSGLSGLPQPKNEYQIVMQPIPEENEEPEEKIEEDMSDRIDREKAEEEARQQALLRKRSKVLQRELPRPPAASLELIKSSLMRAEGDKSSFVPPTPIEMADEMVRKELLALLEHDNAKYPLDGKMNKEKKKASKRTANGPVVPEIDDFEEDELKGVCA</sequence>
<dbReference type="SMART" id="SM00717">
    <property type="entry name" value="SANT"/>
    <property type="match status" value="2"/>
</dbReference>
<reference evidence="16 17" key="1">
    <citation type="submission" date="2017-11" db="EMBL/GenBank/DDBJ databases">
        <title>De-novo sequencing of pomegranate (Punica granatum L.) genome.</title>
        <authorList>
            <person name="Akparov Z."/>
            <person name="Amiraslanov A."/>
            <person name="Hajiyeva S."/>
            <person name="Abbasov M."/>
            <person name="Kaur K."/>
            <person name="Hamwieh A."/>
            <person name="Solovyev V."/>
            <person name="Salamov A."/>
            <person name="Braich B."/>
            <person name="Kosarev P."/>
            <person name="Mahmoud A."/>
            <person name="Hajiyev E."/>
            <person name="Babayeva S."/>
            <person name="Izzatullayeva V."/>
            <person name="Mammadov A."/>
            <person name="Mammadov A."/>
            <person name="Sharifova S."/>
            <person name="Ojaghi J."/>
            <person name="Eynullazada K."/>
            <person name="Bayramov B."/>
            <person name="Abdulazimova A."/>
            <person name="Shahmuradov I."/>
        </authorList>
    </citation>
    <scope>NUCLEOTIDE SEQUENCE [LARGE SCALE GENOMIC DNA]</scope>
    <source>
        <strain evidence="17">cv. AG2017</strain>
        <tissue evidence="16">Leaf</tissue>
    </source>
</reference>
<evidence type="ECO:0000313" key="17">
    <source>
        <dbReference type="Proteomes" id="UP000233551"/>
    </source>
</evidence>
<dbReference type="GO" id="GO:0003677">
    <property type="term" value="F:DNA binding"/>
    <property type="evidence" value="ECO:0007669"/>
    <property type="project" value="UniProtKB-KW"/>
</dbReference>
<evidence type="ECO:0000256" key="1">
    <source>
        <dbReference type="ARBA" id="ARBA00004123"/>
    </source>
</evidence>
<dbReference type="Pfam" id="PF11831">
    <property type="entry name" value="Myb_Cef"/>
    <property type="match status" value="1"/>
</dbReference>
<proteinExistence type="inferred from homology"/>
<dbReference type="Gene3D" id="1.10.10.60">
    <property type="entry name" value="Homeodomain-like"/>
    <property type="match status" value="2"/>
</dbReference>
<keyword evidence="11" id="KW-0539">Nucleus</keyword>
<feature type="region of interest" description="Disordered" evidence="13">
    <location>
        <begin position="211"/>
        <end position="316"/>
    </location>
</feature>
<keyword evidence="7" id="KW-0175">Coiled coil</keyword>
<dbReference type="GO" id="GO:0000398">
    <property type="term" value="P:mRNA splicing, via spliceosome"/>
    <property type="evidence" value="ECO:0007669"/>
    <property type="project" value="InterPro"/>
</dbReference>
<evidence type="ECO:0000256" key="3">
    <source>
        <dbReference type="ARBA" id="ARBA00022664"/>
    </source>
</evidence>
<comment type="caution">
    <text evidence="16">The sequence shown here is derived from an EMBL/GenBank/DDBJ whole genome shotgun (WGS) entry which is preliminary data.</text>
</comment>
<dbReference type="GO" id="GO:0005681">
    <property type="term" value="C:spliceosomal complex"/>
    <property type="evidence" value="ECO:0007669"/>
    <property type="project" value="UniProtKB-KW"/>
</dbReference>
<dbReference type="GO" id="GO:0006355">
    <property type="term" value="P:regulation of DNA-templated transcription"/>
    <property type="evidence" value="ECO:0007669"/>
    <property type="project" value="UniProtKB-ARBA"/>
</dbReference>
<dbReference type="PROSITE" id="PS50090">
    <property type="entry name" value="MYB_LIKE"/>
    <property type="match status" value="2"/>
</dbReference>
<evidence type="ECO:0000256" key="8">
    <source>
        <dbReference type="ARBA" id="ARBA00023125"/>
    </source>
</evidence>
<evidence type="ECO:0008006" key="18">
    <source>
        <dbReference type="Google" id="ProtNLM"/>
    </source>
</evidence>
<feature type="domain" description="Myb-like" evidence="14">
    <location>
        <begin position="54"/>
        <end position="103"/>
    </location>
</feature>
<dbReference type="InterPro" id="IPR047242">
    <property type="entry name" value="CDC5L/Cef1"/>
</dbReference>
<dbReference type="EMBL" id="PGOL01003458">
    <property type="protein sequence ID" value="PKI41119.1"/>
    <property type="molecule type" value="Genomic_DNA"/>
</dbReference>
<dbReference type="InterPro" id="IPR017930">
    <property type="entry name" value="Myb_dom"/>
</dbReference>
<feature type="compositionally biased region" description="Basic and acidic residues" evidence="13">
    <location>
        <begin position="366"/>
        <end position="379"/>
    </location>
</feature>
<feature type="domain" description="HTH myb-type" evidence="15">
    <location>
        <begin position="2"/>
        <end position="57"/>
    </location>
</feature>
<dbReference type="InterPro" id="IPR047240">
    <property type="entry name" value="SANT_CDC5L_II"/>
</dbReference>
<dbReference type="InterPro" id="IPR021786">
    <property type="entry name" value="Cdc5p/Cef1_C"/>
</dbReference>
<keyword evidence="8" id="KW-0238">DNA-binding</keyword>
<feature type="region of interest" description="Disordered" evidence="13">
    <location>
        <begin position="157"/>
        <end position="176"/>
    </location>
</feature>
<evidence type="ECO:0000256" key="6">
    <source>
        <dbReference type="ARBA" id="ARBA00022763"/>
    </source>
</evidence>
<feature type="compositionally biased region" description="Basic residues" evidence="13">
    <location>
        <begin position="162"/>
        <end position="171"/>
    </location>
</feature>
<dbReference type="InterPro" id="IPR009057">
    <property type="entry name" value="Homeodomain-like_sf"/>
</dbReference>
<dbReference type="CDD" id="cd11659">
    <property type="entry name" value="SANT_CDC5_II"/>
    <property type="match status" value="1"/>
</dbReference>
<dbReference type="FunFam" id="1.10.10.60:FF:000091">
    <property type="entry name" value="CDC5 cell division cycle 5-like"/>
    <property type="match status" value="1"/>
</dbReference>
<evidence type="ECO:0000313" key="16">
    <source>
        <dbReference type="EMBL" id="PKI41119.1"/>
    </source>
</evidence>
<keyword evidence="3" id="KW-0507">mRNA processing</keyword>
<evidence type="ECO:0000256" key="2">
    <source>
        <dbReference type="ARBA" id="ARBA00010506"/>
    </source>
</evidence>
<name>A0A2I0IAT7_PUNGR</name>
<dbReference type="GO" id="GO:0000974">
    <property type="term" value="C:Prp19 complex"/>
    <property type="evidence" value="ECO:0007669"/>
    <property type="project" value="InterPro"/>
</dbReference>
<comment type="subcellular location">
    <subcellularLocation>
        <location evidence="1">Nucleus</location>
    </subcellularLocation>
</comment>
<dbReference type="AlphaFoldDB" id="A0A2I0IAT7"/>
<organism evidence="16 17">
    <name type="scientific">Punica granatum</name>
    <name type="common">Pomegranate</name>
    <dbReference type="NCBI Taxonomy" id="22663"/>
    <lineage>
        <taxon>Eukaryota</taxon>
        <taxon>Viridiplantae</taxon>
        <taxon>Streptophyta</taxon>
        <taxon>Embryophyta</taxon>
        <taxon>Tracheophyta</taxon>
        <taxon>Spermatophyta</taxon>
        <taxon>Magnoliopsida</taxon>
        <taxon>eudicotyledons</taxon>
        <taxon>Gunneridae</taxon>
        <taxon>Pentapetalae</taxon>
        <taxon>rosids</taxon>
        <taxon>malvids</taxon>
        <taxon>Myrtales</taxon>
        <taxon>Lythraceae</taxon>
        <taxon>Punica</taxon>
    </lineage>
</organism>
<keyword evidence="9" id="KW-0508">mRNA splicing</keyword>
<evidence type="ECO:0000256" key="11">
    <source>
        <dbReference type="ARBA" id="ARBA00023242"/>
    </source>
</evidence>
<dbReference type="SUPFAM" id="SSF46689">
    <property type="entry name" value="Homeodomain-like"/>
    <property type="match status" value="1"/>
</dbReference>
<feature type="compositionally biased region" description="Acidic residues" evidence="13">
    <location>
        <begin position="352"/>
        <end position="365"/>
    </location>
</feature>
<feature type="domain" description="HTH myb-type" evidence="15">
    <location>
        <begin position="58"/>
        <end position="107"/>
    </location>
</feature>
<evidence type="ECO:0000259" key="15">
    <source>
        <dbReference type="PROSITE" id="PS51294"/>
    </source>
</evidence>
<evidence type="ECO:0000256" key="9">
    <source>
        <dbReference type="ARBA" id="ARBA00023187"/>
    </source>
</evidence>
<feature type="region of interest" description="Disordered" evidence="13">
    <location>
        <begin position="110"/>
        <end position="149"/>
    </location>
</feature>
<evidence type="ECO:0000259" key="14">
    <source>
        <dbReference type="PROSITE" id="PS50090"/>
    </source>
</evidence>
<evidence type="ECO:0000256" key="13">
    <source>
        <dbReference type="SAM" id="MobiDB-lite"/>
    </source>
</evidence>
<feature type="region of interest" description="Disordered" evidence="13">
    <location>
        <begin position="446"/>
        <end position="487"/>
    </location>
</feature>
<keyword evidence="12" id="KW-0131">Cell cycle</keyword>
<evidence type="ECO:0000256" key="4">
    <source>
        <dbReference type="ARBA" id="ARBA00022728"/>
    </source>
</evidence>